<evidence type="ECO:0000256" key="1">
    <source>
        <dbReference type="ARBA" id="ARBA00000085"/>
    </source>
</evidence>
<dbReference type="AlphaFoldDB" id="A0A3M5SZ32"/>
<dbReference type="Pfam" id="PF07536">
    <property type="entry name" value="HWE_HK"/>
    <property type="match status" value="1"/>
</dbReference>
<evidence type="ECO:0000256" key="2">
    <source>
        <dbReference type="ARBA" id="ARBA00012438"/>
    </source>
</evidence>
<dbReference type="InterPro" id="IPR029016">
    <property type="entry name" value="GAF-like_dom_sf"/>
</dbReference>
<comment type="catalytic activity">
    <reaction evidence="1">
        <text>ATP + protein L-histidine = ADP + protein N-phospho-L-histidine.</text>
        <dbReference type="EC" id="2.7.13.3"/>
    </reaction>
</comment>
<dbReference type="EMBL" id="RBTX01000599">
    <property type="protein sequence ID" value="RMU26542.1"/>
    <property type="molecule type" value="Genomic_DNA"/>
</dbReference>
<dbReference type="InterPro" id="IPR011102">
    <property type="entry name" value="Sig_transdc_His_kinase_HWE"/>
</dbReference>
<evidence type="ECO:0000313" key="9">
    <source>
        <dbReference type="EMBL" id="RMU26542.1"/>
    </source>
</evidence>
<dbReference type="SUPFAM" id="SSF55781">
    <property type="entry name" value="GAF domain-like"/>
    <property type="match status" value="1"/>
</dbReference>
<keyword evidence="6 9" id="KW-0418">Kinase</keyword>
<reference evidence="9 10" key="1">
    <citation type="submission" date="2018-08" db="EMBL/GenBank/DDBJ databases">
        <title>Recombination of ecologically and evolutionarily significant loci maintains genetic cohesion in the Pseudomonas syringae species complex.</title>
        <authorList>
            <person name="Dillon M."/>
            <person name="Thakur S."/>
            <person name="Almeida R.N.D."/>
            <person name="Weir B.S."/>
            <person name="Guttman D.S."/>
        </authorList>
    </citation>
    <scope>NUCLEOTIDE SEQUENCE [LARGE SCALE GENOMIC DNA]</scope>
    <source>
        <strain evidence="9 10">ICMP 9749</strain>
    </source>
</reference>
<dbReference type="SMART" id="SM00911">
    <property type="entry name" value="HWE_HK"/>
    <property type="match status" value="1"/>
</dbReference>
<keyword evidence="7" id="KW-0067">ATP-binding</keyword>
<accession>A0A3M5SZ32</accession>
<dbReference type="Proteomes" id="UP000281514">
    <property type="component" value="Unassembled WGS sequence"/>
</dbReference>
<dbReference type="PANTHER" id="PTHR41523">
    <property type="entry name" value="TWO-COMPONENT SYSTEM SENSOR PROTEIN"/>
    <property type="match status" value="1"/>
</dbReference>
<dbReference type="GO" id="GO:0005524">
    <property type="term" value="F:ATP binding"/>
    <property type="evidence" value="ECO:0007669"/>
    <property type="project" value="UniProtKB-KW"/>
</dbReference>
<organism evidence="9 10">
    <name type="scientific">Pseudomonas avellanae</name>
    <dbReference type="NCBI Taxonomy" id="46257"/>
    <lineage>
        <taxon>Bacteria</taxon>
        <taxon>Pseudomonadati</taxon>
        <taxon>Pseudomonadota</taxon>
        <taxon>Gammaproteobacteria</taxon>
        <taxon>Pseudomonadales</taxon>
        <taxon>Pseudomonadaceae</taxon>
        <taxon>Pseudomonas</taxon>
    </lineage>
</organism>
<gene>
    <name evidence="9" type="ORF">ALP32_03470</name>
</gene>
<dbReference type="InterPro" id="IPR003018">
    <property type="entry name" value="GAF"/>
</dbReference>
<evidence type="ECO:0000256" key="4">
    <source>
        <dbReference type="ARBA" id="ARBA00022679"/>
    </source>
</evidence>
<dbReference type="PANTHER" id="PTHR41523:SF8">
    <property type="entry name" value="ETHYLENE RESPONSE SENSOR PROTEIN"/>
    <property type="match status" value="1"/>
</dbReference>
<proteinExistence type="predicted"/>
<dbReference type="GO" id="GO:0004673">
    <property type="term" value="F:protein histidine kinase activity"/>
    <property type="evidence" value="ECO:0007669"/>
    <property type="project" value="UniProtKB-EC"/>
</dbReference>
<evidence type="ECO:0000313" key="10">
    <source>
        <dbReference type="Proteomes" id="UP000281514"/>
    </source>
</evidence>
<evidence type="ECO:0000256" key="7">
    <source>
        <dbReference type="ARBA" id="ARBA00022840"/>
    </source>
</evidence>
<dbReference type="Pfam" id="PF01590">
    <property type="entry name" value="GAF"/>
    <property type="match status" value="1"/>
</dbReference>
<sequence>MTANTLSPSSKRRFVQLDHCRPATGVLWQHFFAPEDAAVMREFLEVFRHRALDVMSSALPAESLLEDFAIALQARLPGVIVGTNVLDKAGRTFRQSIFPNLPSGFSQSLVGNIITGKHGSCGLGILTGKTIEVSDVANDPRFSQEWKALFALHDLHAMISIPALSAENNAQGSIAIIHPLGMSFTAEQRDFLQVASSLCARICAYSRSQESNTLMLGELEHRIRNLFLIIGGVANLTLKRYPEAKQFRAVFGERLVMMHRAHSLALSACEIDMATLLREMLAPYQKDCDISFSGPDILLTQEAASALALVIHELGTNAAKYGSLAQGAGGLDIQRSIVAQGIDDPDATFRLVWTECGGPQVEQPSRKGYGTAMIKGSLSNAFDGAATFFYEPAGLKCEISAPFTRKLGRSR</sequence>
<keyword evidence="3" id="KW-0597">Phosphoprotein</keyword>
<dbReference type="EC" id="2.7.13.3" evidence="2"/>
<evidence type="ECO:0000259" key="8">
    <source>
        <dbReference type="SMART" id="SM00911"/>
    </source>
</evidence>
<name>A0A3M5SZ32_9PSED</name>
<evidence type="ECO:0000256" key="5">
    <source>
        <dbReference type="ARBA" id="ARBA00022741"/>
    </source>
</evidence>
<comment type="caution">
    <text evidence="9">The sequence shown here is derived from an EMBL/GenBank/DDBJ whole genome shotgun (WGS) entry which is preliminary data.</text>
</comment>
<evidence type="ECO:0000256" key="6">
    <source>
        <dbReference type="ARBA" id="ARBA00022777"/>
    </source>
</evidence>
<keyword evidence="4" id="KW-0808">Transferase</keyword>
<protein>
    <recommendedName>
        <fullName evidence="2">histidine kinase</fullName>
        <ecNumber evidence="2">2.7.13.3</ecNumber>
    </recommendedName>
</protein>
<dbReference type="Gene3D" id="3.30.450.40">
    <property type="match status" value="1"/>
</dbReference>
<evidence type="ECO:0000256" key="3">
    <source>
        <dbReference type="ARBA" id="ARBA00022553"/>
    </source>
</evidence>
<feature type="domain" description="Signal transduction histidine kinase HWE region" evidence="8">
    <location>
        <begin position="218"/>
        <end position="296"/>
    </location>
</feature>
<keyword evidence="5" id="KW-0547">Nucleotide-binding</keyword>